<reference evidence="7 8" key="1">
    <citation type="submission" date="2024-05" db="EMBL/GenBank/DDBJ databases">
        <title>Human gut microbiome strain richness.</title>
        <authorList>
            <person name="Chen-Liaw A."/>
        </authorList>
    </citation>
    <scope>NUCLEOTIDE SEQUENCE [LARGE SCALE GENOMIC DNA]</scope>
    <source>
        <strain evidence="7 8">J1100102st1_G3_J1100102_180507</strain>
    </source>
</reference>
<keyword evidence="3" id="KW-0813">Transport</keyword>
<feature type="signal peptide" evidence="5">
    <location>
        <begin position="1"/>
        <end position="21"/>
    </location>
</feature>
<dbReference type="InterPro" id="IPR002491">
    <property type="entry name" value="ABC_transptr_periplasmic_BD"/>
</dbReference>
<evidence type="ECO:0000256" key="3">
    <source>
        <dbReference type="ARBA" id="ARBA00022448"/>
    </source>
</evidence>
<evidence type="ECO:0000259" key="6">
    <source>
        <dbReference type="PROSITE" id="PS50983"/>
    </source>
</evidence>
<dbReference type="SUPFAM" id="SSF53807">
    <property type="entry name" value="Helical backbone' metal receptor"/>
    <property type="match status" value="1"/>
</dbReference>
<evidence type="ECO:0000256" key="5">
    <source>
        <dbReference type="SAM" id="SignalP"/>
    </source>
</evidence>
<evidence type="ECO:0000256" key="2">
    <source>
        <dbReference type="ARBA" id="ARBA00008814"/>
    </source>
</evidence>
<evidence type="ECO:0000256" key="1">
    <source>
        <dbReference type="ARBA" id="ARBA00004196"/>
    </source>
</evidence>
<feature type="domain" description="Fe/B12 periplasmic-binding" evidence="6">
    <location>
        <begin position="63"/>
        <end position="321"/>
    </location>
</feature>
<proteinExistence type="inferred from homology"/>
<dbReference type="EMBL" id="JBFDTB010000030">
    <property type="protein sequence ID" value="MEW3467334.1"/>
    <property type="molecule type" value="Genomic_DNA"/>
</dbReference>
<dbReference type="Gene3D" id="3.40.50.1980">
    <property type="entry name" value="Nitrogenase molybdenum iron protein domain"/>
    <property type="match status" value="2"/>
</dbReference>
<comment type="similarity">
    <text evidence="2">Belongs to the bacterial solute-binding protein 8 family.</text>
</comment>
<dbReference type="InterPro" id="IPR051313">
    <property type="entry name" value="Bact_iron-sidero_bind"/>
</dbReference>
<evidence type="ECO:0000313" key="7">
    <source>
        <dbReference type="EMBL" id="MEW3467334.1"/>
    </source>
</evidence>
<sequence>MKKNCWVGAIFCMLVFLSACGTTSSQQVTSSETKNESSPDLASQEQVITYLDKDYEIIYPTKKIVTASLEAMEDAVALGFEPLGAVTVGDGFPNYLKEHLGEDVANVGNKFGPDVEAVTALTPDVILGSTKFDDSVTASLSKIAPTINVSHQSINWEDNLRLMGQLTGKTEDAEQKIVDYQSDLSAFKKDHPNTPDQKAVIIRIRDGELCVYGEKVYYNPMIYGDLGFQIPEELNAIEAQTTISVEQFAKWNVDVVFVQFSDEENAGHLDFLNNLKENAIWQSTPAVNSNHVYYNIVDAGYQGGTYLSKEAFLSSASDQLQ</sequence>
<organism evidence="7 8">
    <name type="scientific">Enterococcus entomosocium</name>
    <dbReference type="NCBI Taxonomy" id="3034352"/>
    <lineage>
        <taxon>Bacteria</taxon>
        <taxon>Bacillati</taxon>
        <taxon>Bacillota</taxon>
        <taxon>Bacilli</taxon>
        <taxon>Lactobacillales</taxon>
        <taxon>Enterococcaceae</taxon>
        <taxon>Enterococcus</taxon>
    </lineage>
</organism>
<dbReference type="RefSeq" id="WP_196044724.1">
    <property type="nucleotide sequence ID" value="NZ_JBFDTA010000014.1"/>
</dbReference>
<dbReference type="PROSITE" id="PS51257">
    <property type="entry name" value="PROKAR_LIPOPROTEIN"/>
    <property type="match status" value="1"/>
</dbReference>
<dbReference type="PROSITE" id="PS50983">
    <property type="entry name" value="FE_B12_PBP"/>
    <property type="match status" value="1"/>
</dbReference>
<dbReference type="PANTHER" id="PTHR30532:SF10">
    <property type="entry name" value="IRON-UPTAKE SYSTEM-BINDING PROTEIN"/>
    <property type="match status" value="1"/>
</dbReference>
<comment type="caution">
    <text evidence="7">The sequence shown here is derived from an EMBL/GenBank/DDBJ whole genome shotgun (WGS) entry which is preliminary data.</text>
</comment>
<evidence type="ECO:0000313" key="8">
    <source>
        <dbReference type="Proteomes" id="UP001554047"/>
    </source>
</evidence>
<dbReference type="Proteomes" id="UP001554047">
    <property type="component" value="Unassembled WGS sequence"/>
</dbReference>
<protein>
    <submittedName>
        <fullName evidence="7">Iron-siderophore ABC transporter substrate-binding protein</fullName>
    </submittedName>
</protein>
<dbReference type="Pfam" id="PF01497">
    <property type="entry name" value="Peripla_BP_2"/>
    <property type="match status" value="1"/>
</dbReference>
<dbReference type="CDD" id="cd01146">
    <property type="entry name" value="FhuD"/>
    <property type="match status" value="1"/>
</dbReference>
<comment type="subcellular location">
    <subcellularLocation>
        <location evidence="1">Cell envelope</location>
    </subcellularLocation>
</comment>
<keyword evidence="4 5" id="KW-0732">Signal</keyword>
<feature type="chain" id="PRO_5046514849" evidence="5">
    <location>
        <begin position="22"/>
        <end position="321"/>
    </location>
</feature>
<evidence type="ECO:0000256" key="4">
    <source>
        <dbReference type="ARBA" id="ARBA00022729"/>
    </source>
</evidence>
<accession>A0ABV3MIQ4</accession>
<gene>
    <name evidence="7" type="ORF">AB1I55_14630</name>
</gene>
<name>A0ABV3MIQ4_9ENTE</name>
<dbReference type="PANTHER" id="PTHR30532">
    <property type="entry name" value="IRON III DICITRATE-BINDING PERIPLASMIC PROTEIN"/>
    <property type="match status" value="1"/>
</dbReference>
<keyword evidence="8" id="KW-1185">Reference proteome</keyword>